<dbReference type="EMBL" id="FOHG01000037">
    <property type="protein sequence ID" value="SET19001.1"/>
    <property type="molecule type" value="Genomic_DNA"/>
</dbReference>
<proteinExistence type="predicted"/>
<dbReference type="Proteomes" id="UP000199519">
    <property type="component" value="Unassembled WGS sequence"/>
</dbReference>
<evidence type="ECO:0000256" key="1">
    <source>
        <dbReference type="SAM" id="SignalP"/>
    </source>
</evidence>
<dbReference type="AlphaFoldDB" id="A0A1I0CH99"/>
<reference evidence="4 5" key="1">
    <citation type="submission" date="2016-10" db="EMBL/GenBank/DDBJ databases">
        <authorList>
            <person name="Varghese N."/>
            <person name="Submissions S."/>
        </authorList>
    </citation>
    <scope>NUCLEOTIDE SEQUENCE [LARGE SCALE GENOMIC DNA]</scope>
    <source>
        <strain evidence="2 5">WG2</strain>
        <strain evidence="3 4">WG5</strain>
    </source>
</reference>
<name>A0A1I0CH99_9FIRM</name>
<protein>
    <submittedName>
        <fullName evidence="3">Uncharacterized protein</fullName>
    </submittedName>
</protein>
<evidence type="ECO:0000313" key="4">
    <source>
        <dbReference type="Proteomes" id="UP000198612"/>
    </source>
</evidence>
<organism evidence="3 4">
    <name type="scientific">Halanaerobium congolense</name>
    <dbReference type="NCBI Taxonomy" id="54121"/>
    <lineage>
        <taxon>Bacteria</taxon>
        <taxon>Bacillati</taxon>
        <taxon>Bacillota</taxon>
        <taxon>Clostridia</taxon>
        <taxon>Halanaerobiales</taxon>
        <taxon>Halanaerobiaceae</taxon>
        <taxon>Halanaerobium</taxon>
    </lineage>
</organism>
<evidence type="ECO:0000313" key="5">
    <source>
        <dbReference type="Proteomes" id="UP000199519"/>
    </source>
</evidence>
<feature type="chain" id="PRO_5020642960" evidence="1">
    <location>
        <begin position="22"/>
        <end position="188"/>
    </location>
</feature>
<accession>A0A1I0CH99</accession>
<sequence length="188" mass="21799">MKKTLILIFVLLVLLSSSALANEATFIDDVEWGMNKSKVIENTDLQIINSNTEKREGTSYTTLVYNGEFVGSRGNYQLFFVNDQLYSITRFLLTEEEDIAENYYQKWRIDLKENKINHSKNNLEENTGKGVKQTLLENSRYDGNLFWIDLNKADLSKFNINKNNIPEVFEYMIINDISNNTILLNATM</sequence>
<dbReference type="EMBL" id="FNBJ01000045">
    <property type="protein sequence ID" value="SDG08718.1"/>
    <property type="molecule type" value="Genomic_DNA"/>
</dbReference>
<keyword evidence="5" id="KW-1185">Reference proteome</keyword>
<evidence type="ECO:0000313" key="2">
    <source>
        <dbReference type="EMBL" id="SDG08718.1"/>
    </source>
</evidence>
<dbReference type="Proteomes" id="UP000198612">
    <property type="component" value="Unassembled WGS sequence"/>
</dbReference>
<feature type="signal peptide" evidence="1">
    <location>
        <begin position="1"/>
        <end position="21"/>
    </location>
</feature>
<keyword evidence="1" id="KW-0732">Signal</keyword>
<gene>
    <name evidence="2" type="ORF">SAMN04488598_1458</name>
    <name evidence="3" type="ORF">SAMN04515652_1378</name>
</gene>
<evidence type="ECO:0000313" key="3">
    <source>
        <dbReference type="EMBL" id="SET19001.1"/>
    </source>
</evidence>
<dbReference type="RefSeq" id="WP_089720738.1">
    <property type="nucleotide sequence ID" value="NZ_FNBJ01000045.1"/>
</dbReference>